<organism evidence="1 2">
    <name type="scientific">Pan troglodytes</name>
    <name type="common">Chimpanzee</name>
    <dbReference type="NCBI Taxonomy" id="9598"/>
    <lineage>
        <taxon>Eukaryota</taxon>
        <taxon>Metazoa</taxon>
        <taxon>Chordata</taxon>
        <taxon>Craniata</taxon>
        <taxon>Vertebrata</taxon>
        <taxon>Euteleostomi</taxon>
        <taxon>Mammalia</taxon>
        <taxon>Eutheria</taxon>
        <taxon>Euarchontoglires</taxon>
        <taxon>Primates</taxon>
        <taxon>Haplorrhini</taxon>
        <taxon>Catarrhini</taxon>
        <taxon>Hominidae</taxon>
        <taxon>Pan</taxon>
    </lineage>
</organism>
<dbReference type="EMBL" id="NBAG03000230">
    <property type="protein sequence ID" value="PNI70254.1"/>
    <property type="molecule type" value="Genomic_DNA"/>
</dbReference>
<reference evidence="1 2" key="1">
    <citation type="submission" date="2017-12" db="EMBL/GenBank/DDBJ databases">
        <title>High-resolution comparative analysis of great ape genomes.</title>
        <authorList>
            <person name="Pollen A."/>
            <person name="Hastie A."/>
            <person name="Hormozdiari F."/>
            <person name="Dougherty M."/>
            <person name="Liu R."/>
            <person name="Chaisson M."/>
            <person name="Hoppe E."/>
            <person name="Hill C."/>
            <person name="Pang A."/>
            <person name="Hillier L."/>
            <person name="Baker C."/>
            <person name="Armstrong J."/>
            <person name="Shendure J."/>
            <person name="Paten B."/>
            <person name="Wilson R."/>
            <person name="Chao H."/>
            <person name="Schneider V."/>
            <person name="Ventura M."/>
            <person name="Kronenberg Z."/>
            <person name="Murali S."/>
            <person name="Gordon D."/>
            <person name="Cantsilieris S."/>
            <person name="Munson K."/>
            <person name="Nelson B."/>
            <person name="Raja A."/>
            <person name="Underwood J."/>
            <person name="Diekhans M."/>
            <person name="Fiddes I."/>
            <person name="Haussler D."/>
            <person name="Eichler E."/>
        </authorList>
    </citation>
    <scope>NUCLEOTIDE SEQUENCE [LARGE SCALE GENOMIC DNA]</scope>
    <source>
        <strain evidence="1">Yerkes chimp pedigree #C0471</strain>
    </source>
</reference>
<proteinExistence type="predicted"/>
<gene>
    <name evidence="1" type="ORF">CK820_G0010805</name>
</gene>
<dbReference type="AlphaFoldDB" id="A0A2J8NEQ5"/>
<comment type="caution">
    <text evidence="1">The sequence shown here is derived from an EMBL/GenBank/DDBJ whole genome shotgun (WGS) entry which is preliminary data.</text>
</comment>
<evidence type="ECO:0000313" key="2">
    <source>
        <dbReference type="Proteomes" id="UP000236370"/>
    </source>
</evidence>
<dbReference type="Proteomes" id="UP000236370">
    <property type="component" value="Unassembled WGS sequence"/>
</dbReference>
<protein>
    <submittedName>
        <fullName evidence="1">SAG isoform 13</fullName>
    </submittedName>
</protein>
<sequence length="35" mass="3920">MAASGKTSKSEPNHVIFKKISRDKSMVSCWLILIL</sequence>
<accession>A0A2J8NEQ5</accession>
<name>A0A2J8NEQ5_PANTR</name>
<dbReference type="SMR" id="A0A2J8NEQ5"/>
<evidence type="ECO:0000313" key="1">
    <source>
        <dbReference type="EMBL" id="PNI70254.1"/>
    </source>
</evidence>